<dbReference type="GO" id="GO:0071897">
    <property type="term" value="P:DNA biosynthetic process"/>
    <property type="evidence" value="ECO:0007669"/>
    <property type="project" value="UniProtKB-ARBA"/>
</dbReference>
<evidence type="ECO:0000313" key="2">
    <source>
        <dbReference type="EMBL" id="GFY57650.1"/>
    </source>
</evidence>
<name>A0A8X6XPS7_9ARAC</name>
<organism evidence="2 3">
    <name type="scientific">Trichonephila inaurata madagascariensis</name>
    <dbReference type="NCBI Taxonomy" id="2747483"/>
    <lineage>
        <taxon>Eukaryota</taxon>
        <taxon>Metazoa</taxon>
        <taxon>Ecdysozoa</taxon>
        <taxon>Arthropoda</taxon>
        <taxon>Chelicerata</taxon>
        <taxon>Arachnida</taxon>
        <taxon>Araneae</taxon>
        <taxon>Araneomorphae</taxon>
        <taxon>Entelegynae</taxon>
        <taxon>Araneoidea</taxon>
        <taxon>Nephilidae</taxon>
        <taxon>Trichonephila</taxon>
        <taxon>Trichonephila inaurata</taxon>
    </lineage>
</organism>
<gene>
    <name evidence="2" type="primary">K02A2.6_362</name>
    <name evidence="2" type="ORF">TNIN_341381</name>
</gene>
<evidence type="ECO:0000313" key="3">
    <source>
        <dbReference type="Proteomes" id="UP000886998"/>
    </source>
</evidence>
<dbReference type="OrthoDB" id="6425558at2759"/>
<dbReference type="Pfam" id="PF17919">
    <property type="entry name" value="RT_RNaseH_2"/>
    <property type="match status" value="1"/>
</dbReference>
<dbReference type="InterPro" id="IPR050951">
    <property type="entry name" value="Retrovirus_Pol_polyprotein"/>
</dbReference>
<dbReference type="InterPro" id="IPR043502">
    <property type="entry name" value="DNA/RNA_pol_sf"/>
</dbReference>
<dbReference type="Proteomes" id="UP000886998">
    <property type="component" value="Unassembled WGS sequence"/>
</dbReference>
<dbReference type="SUPFAM" id="SSF56672">
    <property type="entry name" value="DNA/RNA polymerases"/>
    <property type="match status" value="1"/>
</dbReference>
<keyword evidence="3" id="KW-1185">Reference proteome</keyword>
<dbReference type="EMBL" id="BMAV01011641">
    <property type="protein sequence ID" value="GFY57650.1"/>
    <property type="molecule type" value="Genomic_DNA"/>
</dbReference>
<dbReference type="AlphaFoldDB" id="A0A8X6XPS7"/>
<proteinExistence type="predicted"/>
<dbReference type="PANTHER" id="PTHR37984">
    <property type="entry name" value="PROTEIN CBG26694"/>
    <property type="match status" value="1"/>
</dbReference>
<protein>
    <submittedName>
        <fullName evidence="2">Uncharacterized protein K02A2.6</fullName>
    </submittedName>
</protein>
<reference evidence="2" key="1">
    <citation type="submission" date="2020-08" db="EMBL/GenBank/DDBJ databases">
        <title>Multicomponent nature underlies the extraordinary mechanical properties of spider dragline silk.</title>
        <authorList>
            <person name="Kono N."/>
            <person name="Nakamura H."/>
            <person name="Mori M."/>
            <person name="Yoshida Y."/>
            <person name="Ohtoshi R."/>
            <person name="Malay A.D."/>
            <person name="Moran D.A.P."/>
            <person name="Tomita M."/>
            <person name="Numata K."/>
            <person name="Arakawa K."/>
        </authorList>
    </citation>
    <scope>NUCLEOTIDE SEQUENCE</scope>
</reference>
<dbReference type="PANTHER" id="PTHR37984:SF13">
    <property type="entry name" value="RIBONUCLEASE H"/>
    <property type="match status" value="1"/>
</dbReference>
<accession>A0A8X6XPS7</accession>
<comment type="caution">
    <text evidence="2">The sequence shown here is derived from an EMBL/GenBank/DDBJ whole genome shotgun (WGS) entry which is preliminary data.</text>
</comment>
<dbReference type="InterPro" id="IPR041577">
    <property type="entry name" value="RT_RNaseH_2"/>
</dbReference>
<feature type="domain" description="Reverse transcriptase/retrotransposon-derived protein RNase H-like" evidence="1">
    <location>
        <begin position="1"/>
        <end position="72"/>
    </location>
</feature>
<sequence length="147" mass="16639">MHYDPYLPLTLVSATSPVGIGCALSHIYPEGSERPIAFASRTLSGLEQKYSPIDKEALAVIWAAKSFIYTLKELRQESGKDKEVVPLFKALREVKNLRGRRGEPSTLLRMWLYYIRTKGLHSKEISEECSGRITCWTLRNSKNKGHG</sequence>
<evidence type="ECO:0000259" key="1">
    <source>
        <dbReference type="Pfam" id="PF17919"/>
    </source>
</evidence>